<name>X1M4P9_9ZZZZ</name>
<dbReference type="EMBL" id="BARV01015052">
    <property type="protein sequence ID" value="GAI26318.1"/>
    <property type="molecule type" value="Genomic_DNA"/>
</dbReference>
<comment type="caution">
    <text evidence="1">The sequence shown here is derived from an EMBL/GenBank/DDBJ whole genome shotgun (WGS) entry which is preliminary data.</text>
</comment>
<dbReference type="AlphaFoldDB" id="X1M4P9"/>
<proteinExistence type="predicted"/>
<protein>
    <submittedName>
        <fullName evidence="1">Uncharacterized protein</fullName>
    </submittedName>
</protein>
<sequence>MKLKKDYLFLVFFTILLIFVFPMTVGASEQPALKVYQVLEEWESKGEMNIDMAQVINENIDQFMEEELGQIEKLIEEDKPDFAFVAMLRLTSFLNAGAAQLPSIISRLEEWINKIKFVLNSLAKKMGANGFSISAGIPIGVSVGLSFPIF</sequence>
<gene>
    <name evidence="1" type="ORF">S06H3_26086</name>
</gene>
<reference evidence="1" key="1">
    <citation type="journal article" date="2014" name="Front. Microbiol.">
        <title>High frequency of phylogenetically diverse reductive dehalogenase-homologous genes in deep subseafloor sedimentary metagenomes.</title>
        <authorList>
            <person name="Kawai M."/>
            <person name="Futagami T."/>
            <person name="Toyoda A."/>
            <person name="Takaki Y."/>
            <person name="Nishi S."/>
            <person name="Hori S."/>
            <person name="Arai W."/>
            <person name="Tsubouchi T."/>
            <person name="Morono Y."/>
            <person name="Uchiyama I."/>
            <person name="Ito T."/>
            <person name="Fujiyama A."/>
            <person name="Inagaki F."/>
            <person name="Takami H."/>
        </authorList>
    </citation>
    <scope>NUCLEOTIDE SEQUENCE</scope>
    <source>
        <strain evidence="1">Expedition CK06-06</strain>
    </source>
</reference>
<organism evidence="1">
    <name type="scientific">marine sediment metagenome</name>
    <dbReference type="NCBI Taxonomy" id="412755"/>
    <lineage>
        <taxon>unclassified sequences</taxon>
        <taxon>metagenomes</taxon>
        <taxon>ecological metagenomes</taxon>
    </lineage>
</organism>
<accession>X1M4P9</accession>
<evidence type="ECO:0000313" key="1">
    <source>
        <dbReference type="EMBL" id="GAI26318.1"/>
    </source>
</evidence>